<dbReference type="InterPro" id="IPR025584">
    <property type="entry name" value="Cthe_2159"/>
</dbReference>
<sequence>MRQRNRALHIKLLLGLGVLLAALSGCGSREAVTATGAEETASPANAAAGSVNILLRGDSAKIEGRGAEVEKGVLVIHEGGTYRLTGESRLPIEVRAANVSVTLIFAGEETNSIETDGREKKDGAAADPKGVDAAIFAEGNLTLRGSGSANIKAAKRGIVAKGELIVAEGIFDLRTEDDIFCGKESVTLQGGAVRASAQGDKGKGVSSDGAVILSGGSYVFAHTSEGIEGKTIEMSGGTSYINGSDTGKDAGCRARLEWQLPRGRRRPDCLGHEGAGGEDFDRVRTAFLRVGAEERASGERTDFRAAGRR</sequence>
<evidence type="ECO:0000256" key="1">
    <source>
        <dbReference type="SAM" id="SignalP"/>
    </source>
</evidence>
<proteinExistence type="predicted"/>
<dbReference type="Pfam" id="PF14262">
    <property type="entry name" value="Cthe_2159"/>
    <property type="match status" value="1"/>
</dbReference>
<dbReference type="EMBL" id="AGEL01000006">
    <property type="protein sequence ID" value="EHO17246.1"/>
    <property type="molecule type" value="Genomic_DNA"/>
</dbReference>
<evidence type="ECO:0000313" key="2">
    <source>
        <dbReference type="EMBL" id="EHO17246.1"/>
    </source>
</evidence>
<protein>
    <recommendedName>
        <fullName evidence="4">Carbohydrate-binding domain-containing protein</fullName>
    </recommendedName>
</protein>
<keyword evidence="1" id="KW-0732">Signal</keyword>
<keyword evidence="3" id="KW-1185">Reference proteome</keyword>
<evidence type="ECO:0008006" key="4">
    <source>
        <dbReference type="Google" id="ProtNLM"/>
    </source>
</evidence>
<feature type="signal peptide" evidence="1">
    <location>
        <begin position="1"/>
        <end position="21"/>
    </location>
</feature>
<dbReference type="RefSeq" id="WP_009532678.1">
    <property type="nucleotide sequence ID" value="NZ_JH590862.1"/>
</dbReference>
<evidence type="ECO:0000313" key="3">
    <source>
        <dbReference type="Proteomes" id="UP000018466"/>
    </source>
</evidence>
<accession>A0AA37DGH6</accession>
<dbReference type="Proteomes" id="UP000018466">
    <property type="component" value="Unassembled WGS sequence"/>
</dbReference>
<comment type="caution">
    <text evidence="2">The sequence shown here is derived from an EMBL/GenBank/DDBJ whole genome shotgun (WGS) entry which is preliminary data.</text>
</comment>
<dbReference type="PROSITE" id="PS51257">
    <property type="entry name" value="PROKAR_LIPOPROTEIN"/>
    <property type="match status" value="1"/>
</dbReference>
<dbReference type="GeneID" id="86940616"/>
<reference evidence="2 3" key="1">
    <citation type="submission" date="2011-10" db="EMBL/GenBank/DDBJ databases">
        <title>The Genome Sequence of Lachnospiraceae bacterium ACC2.</title>
        <authorList>
            <consortium name="The Broad Institute Genome Sequencing Platform"/>
            <person name="Earl A."/>
            <person name="Ward D."/>
            <person name="Feldgarden M."/>
            <person name="Gevers D."/>
            <person name="Sizova M."/>
            <person name="Hazen A."/>
            <person name="Epstein S."/>
            <person name="Young S.K."/>
            <person name="Zeng Q."/>
            <person name="Gargeya S."/>
            <person name="Fitzgerald M."/>
            <person name="Haas B."/>
            <person name="Abouelleil A."/>
            <person name="Alvarado L."/>
            <person name="Arachchi H.M."/>
            <person name="Berlin A."/>
            <person name="Brown A."/>
            <person name="Chapman S.B."/>
            <person name="Chen Z."/>
            <person name="Dunbar C."/>
            <person name="Freedman E."/>
            <person name="Gearin G."/>
            <person name="Goldberg J."/>
            <person name="Griggs A."/>
            <person name="Gujja S."/>
            <person name="Heiman D."/>
            <person name="Howarth C."/>
            <person name="Larson L."/>
            <person name="Lui A."/>
            <person name="MacDonald P.J.P."/>
            <person name="Montmayeur A."/>
            <person name="Murphy C."/>
            <person name="Neiman D."/>
            <person name="Pearson M."/>
            <person name="Priest M."/>
            <person name="Roberts A."/>
            <person name="Saif S."/>
            <person name="Shea T."/>
            <person name="Shenoy N."/>
            <person name="Sisk P."/>
            <person name="Stolte C."/>
            <person name="Sykes S."/>
            <person name="Wortman J."/>
            <person name="Nusbaum C."/>
            <person name="Birren B."/>
        </authorList>
    </citation>
    <scope>NUCLEOTIDE SEQUENCE [LARGE SCALE GENOMIC DNA]</scope>
    <source>
        <strain evidence="2 3">ACC2</strain>
    </source>
</reference>
<gene>
    <name evidence="2" type="ORF">HMPREF9623_00845</name>
</gene>
<organism evidence="2 3">
    <name type="scientific">Stomatobaculum longum</name>
    <dbReference type="NCBI Taxonomy" id="796942"/>
    <lineage>
        <taxon>Bacteria</taxon>
        <taxon>Bacillati</taxon>
        <taxon>Bacillota</taxon>
        <taxon>Clostridia</taxon>
        <taxon>Lachnospirales</taxon>
        <taxon>Lachnospiraceae</taxon>
        <taxon>Stomatobaculum</taxon>
    </lineage>
</organism>
<feature type="chain" id="PRO_5041330897" description="Carbohydrate-binding domain-containing protein" evidence="1">
    <location>
        <begin position="22"/>
        <end position="309"/>
    </location>
</feature>
<name>A0AA37DGH6_9FIRM</name>
<dbReference type="AlphaFoldDB" id="A0AA37DGH6"/>